<dbReference type="Pfam" id="PF09367">
    <property type="entry name" value="CpeS"/>
    <property type="match status" value="1"/>
</dbReference>
<dbReference type="InterPro" id="IPR012674">
    <property type="entry name" value="Calycin"/>
</dbReference>
<sequence>MQIKEFLKLSVGKWFAQRTSYHLQEEKADNSKSEMTIELLAPDAPELIQLCQQNQSDPKFTLATKTSWDNSVDWGKTKQTGATTIILLPDAENQQIGKLITGEQKSGQYHLGEDEALTLIVEEGDNYFTERIWFASENLRLRTTLVKNNHSFTMTAFYSEIRRVV</sequence>
<dbReference type="Gene3D" id="2.40.128.20">
    <property type="match status" value="1"/>
</dbReference>
<dbReference type="Proteomes" id="UP000767446">
    <property type="component" value="Unassembled WGS sequence"/>
</dbReference>
<comment type="similarity">
    <text evidence="1 3">Belongs to the CpcS/CpeS biliprotein lyase family.</text>
</comment>
<accession>A0A941GTZ8</accession>
<evidence type="ECO:0000313" key="4">
    <source>
        <dbReference type="EMBL" id="MBR8829336.1"/>
    </source>
</evidence>
<evidence type="ECO:0000256" key="2">
    <source>
        <dbReference type="ARBA" id="ARBA00023239"/>
    </source>
</evidence>
<evidence type="ECO:0000256" key="1">
    <source>
        <dbReference type="ARBA" id="ARBA00010681"/>
    </source>
</evidence>
<dbReference type="GO" id="GO:0016829">
    <property type="term" value="F:lyase activity"/>
    <property type="evidence" value="ECO:0007669"/>
    <property type="project" value="UniProtKB-KW"/>
</dbReference>
<keyword evidence="2 3" id="KW-0456">Lyase</keyword>
<dbReference type="EC" id="4.-.-.-" evidence="3"/>
<dbReference type="EMBL" id="JADQBC010000126">
    <property type="protein sequence ID" value="MBR8829336.1"/>
    <property type="molecule type" value="Genomic_DNA"/>
</dbReference>
<name>A0A941GTZ8_9CHRO</name>
<reference evidence="4" key="1">
    <citation type="submission" date="2021-02" db="EMBL/GenBank/DDBJ databases">
        <title>Metagenome analyses of Stigonema ocellatum DSM 106950, Chlorogloea purpurea SAG 13.99 and Gomphosphaeria aponina DSM 107014.</title>
        <authorList>
            <person name="Marter P."/>
            <person name="Huang S."/>
        </authorList>
    </citation>
    <scope>NUCLEOTIDE SEQUENCE</scope>
    <source>
        <strain evidence="4">JP213</strain>
    </source>
</reference>
<protein>
    <recommendedName>
        <fullName evidence="3">Chromophore lyase CpcS/CpeS</fullName>
        <ecNumber evidence="3">4.-.-.-</ecNumber>
    </recommendedName>
</protein>
<evidence type="ECO:0000313" key="5">
    <source>
        <dbReference type="Proteomes" id="UP000767446"/>
    </source>
</evidence>
<proteinExistence type="inferred from homology"/>
<dbReference type="CDD" id="cd16339">
    <property type="entry name" value="CpcS"/>
    <property type="match status" value="1"/>
</dbReference>
<dbReference type="InterPro" id="IPR018536">
    <property type="entry name" value="CpcS/CpeS"/>
</dbReference>
<dbReference type="GO" id="GO:0017006">
    <property type="term" value="P:protein-tetrapyrrole linkage"/>
    <property type="evidence" value="ECO:0007669"/>
    <property type="project" value="UniProtKB-UniRule"/>
</dbReference>
<comment type="caution">
    <text evidence="4">The sequence shown here is derived from an EMBL/GenBank/DDBJ whole genome shotgun (WGS) entry which is preliminary data.</text>
</comment>
<organism evidence="4 5">
    <name type="scientific">Gomphosphaeria aponina SAG 52.96 = DSM 107014</name>
    <dbReference type="NCBI Taxonomy" id="1521640"/>
    <lineage>
        <taxon>Bacteria</taxon>
        <taxon>Bacillati</taxon>
        <taxon>Cyanobacteriota</taxon>
        <taxon>Cyanophyceae</taxon>
        <taxon>Oscillatoriophycideae</taxon>
        <taxon>Chroococcales</taxon>
        <taxon>Gomphosphaeriaceae</taxon>
        <taxon>Gomphosphaeria</taxon>
    </lineage>
</organism>
<dbReference type="HAMAP" id="MF_01459">
    <property type="entry name" value="Chrphore_lyase_CpxS"/>
    <property type="match status" value="1"/>
</dbReference>
<comment type="function">
    <text evidence="3">Covalently attaches a chromophore to Cys residue(s) of phycobiliproteins.</text>
</comment>
<evidence type="ECO:0000256" key="3">
    <source>
        <dbReference type="HAMAP-Rule" id="MF_01459"/>
    </source>
</evidence>
<dbReference type="AlphaFoldDB" id="A0A941GTZ8"/>
<gene>
    <name evidence="3" type="primary">cpcS</name>
    <name evidence="4" type="ORF">DSM107014_15795</name>
</gene>